<evidence type="ECO:0000313" key="8">
    <source>
        <dbReference type="Proteomes" id="UP001596142"/>
    </source>
</evidence>
<dbReference type="Proteomes" id="UP001596142">
    <property type="component" value="Unassembled WGS sequence"/>
</dbReference>
<protein>
    <submittedName>
        <fullName evidence="7">UV DNA damage repair endonuclease UvsE</fullName>
    </submittedName>
</protein>
<keyword evidence="5" id="KW-0378">Hydrolase</keyword>
<dbReference type="Pfam" id="PF03851">
    <property type="entry name" value="UvdE"/>
    <property type="match status" value="1"/>
</dbReference>
<dbReference type="NCBIfam" id="TIGR00629">
    <property type="entry name" value="uvde"/>
    <property type="match status" value="1"/>
</dbReference>
<dbReference type="InterPro" id="IPR036237">
    <property type="entry name" value="Xyl_isomerase-like_sf"/>
</dbReference>
<dbReference type="EMBL" id="JBHSOZ010000005">
    <property type="protein sequence ID" value="MFC5713728.1"/>
    <property type="molecule type" value="Genomic_DNA"/>
</dbReference>
<reference evidence="8" key="1">
    <citation type="journal article" date="2019" name="Int. J. Syst. Evol. Microbiol.">
        <title>The Global Catalogue of Microorganisms (GCM) 10K type strain sequencing project: providing services to taxonomists for standard genome sequencing and annotation.</title>
        <authorList>
            <consortium name="The Broad Institute Genomics Platform"/>
            <consortium name="The Broad Institute Genome Sequencing Center for Infectious Disease"/>
            <person name="Wu L."/>
            <person name="Ma J."/>
        </authorList>
    </citation>
    <scope>NUCLEOTIDE SEQUENCE [LARGE SCALE GENOMIC DNA]</scope>
    <source>
        <strain evidence="8">CECT 7184</strain>
    </source>
</reference>
<evidence type="ECO:0000313" key="7">
    <source>
        <dbReference type="EMBL" id="MFC5713728.1"/>
    </source>
</evidence>
<comment type="caution">
    <text evidence="7">The sequence shown here is derived from an EMBL/GenBank/DDBJ whole genome shotgun (WGS) entry which is preliminary data.</text>
</comment>
<keyword evidence="1" id="KW-0540">Nuclease</keyword>
<dbReference type="Gene3D" id="3.20.20.150">
    <property type="entry name" value="Divalent-metal-dependent TIM barrel enzymes"/>
    <property type="match status" value="1"/>
</dbReference>
<keyword evidence="4" id="KW-0228">DNA excision</keyword>
<evidence type="ECO:0000256" key="1">
    <source>
        <dbReference type="ARBA" id="ARBA00022722"/>
    </source>
</evidence>
<dbReference type="SUPFAM" id="SSF51658">
    <property type="entry name" value="Xylose isomerase-like"/>
    <property type="match status" value="1"/>
</dbReference>
<accession>A0ABW0YT31</accession>
<dbReference type="RefSeq" id="WP_385941873.1">
    <property type="nucleotide sequence ID" value="NZ_JBHSOZ010000005.1"/>
</dbReference>
<dbReference type="GO" id="GO:0004519">
    <property type="term" value="F:endonuclease activity"/>
    <property type="evidence" value="ECO:0007669"/>
    <property type="project" value="UniProtKB-KW"/>
</dbReference>
<evidence type="ECO:0000256" key="5">
    <source>
        <dbReference type="ARBA" id="ARBA00022801"/>
    </source>
</evidence>
<name>A0ABW0YT31_9BACI</name>
<evidence type="ECO:0000256" key="6">
    <source>
        <dbReference type="ARBA" id="ARBA00023204"/>
    </source>
</evidence>
<dbReference type="PANTHER" id="PTHR31290:SF5">
    <property type="entry name" value="UV-DAMAGE ENDONUCLEASE"/>
    <property type="match status" value="1"/>
</dbReference>
<gene>
    <name evidence="7" type="primary">uvsE</name>
    <name evidence="7" type="ORF">ACFPU1_13130</name>
</gene>
<evidence type="ECO:0000256" key="4">
    <source>
        <dbReference type="ARBA" id="ARBA00022769"/>
    </source>
</evidence>
<organism evidence="7 8">
    <name type="scientific">Thalassorhabdus alkalitolerans</name>
    <dbReference type="NCBI Taxonomy" id="2282697"/>
    <lineage>
        <taxon>Bacteria</taxon>
        <taxon>Bacillati</taxon>
        <taxon>Bacillota</taxon>
        <taxon>Bacilli</taxon>
        <taxon>Bacillales</taxon>
        <taxon>Bacillaceae</taxon>
        <taxon>Thalassorhabdus</taxon>
    </lineage>
</organism>
<keyword evidence="8" id="KW-1185">Reference proteome</keyword>
<keyword evidence="2 7" id="KW-0255">Endonuclease</keyword>
<dbReference type="PANTHER" id="PTHR31290">
    <property type="entry name" value="UV-DAMAGE ENDONUCLEASE"/>
    <property type="match status" value="1"/>
</dbReference>
<dbReference type="InterPro" id="IPR004601">
    <property type="entry name" value="UvdE"/>
</dbReference>
<proteinExistence type="predicted"/>
<evidence type="ECO:0000256" key="2">
    <source>
        <dbReference type="ARBA" id="ARBA00022759"/>
    </source>
</evidence>
<keyword evidence="3" id="KW-0227">DNA damage</keyword>
<keyword evidence="6" id="KW-0234">DNA repair</keyword>
<sequence length="289" mass="33431">MRLGYPCQNLTLPSRFRTCRLQTMKTEGEEKVKELALHNFKELQRVLEWNITENITFFRISSDIVPFGSHPLLEWEWWKDDDILAAASSIKKLQQKHNMRLSVHPGQYTVLNSPKDNIVENAVSDLEYHGHLLSLCGGTDMILHIGGGYGDKESAKERFITNFDKVTPFVKESLRLENDDKTYHIEDVLEVSNHLKVPACFDIHHHRCNPPGENETRSYIEDVFLTWKDKSIRPKMHISSGKAHQVDTSHADYISDEDFHSFIDLLPDTNIDLMLEAKKKEKAVFALRM</sequence>
<evidence type="ECO:0000256" key="3">
    <source>
        <dbReference type="ARBA" id="ARBA00022763"/>
    </source>
</evidence>